<dbReference type="PANTHER" id="PTHR28620:SF1">
    <property type="entry name" value="CENP-V_GFA DOMAIN-CONTAINING PROTEIN"/>
    <property type="match status" value="1"/>
</dbReference>
<dbReference type="SUPFAM" id="SSF51316">
    <property type="entry name" value="Mss4-like"/>
    <property type="match status" value="1"/>
</dbReference>
<accession>A0A0L8BKX6</accession>
<evidence type="ECO:0000256" key="1">
    <source>
        <dbReference type="ARBA" id="ARBA00005495"/>
    </source>
</evidence>
<comment type="similarity">
    <text evidence="1">Belongs to the Gfa family.</text>
</comment>
<dbReference type="AlphaFoldDB" id="A0A0L8BKX6"/>
<dbReference type="InterPro" id="IPR011057">
    <property type="entry name" value="Mss4-like_sf"/>
</dbReference>
<dbReference type="GO" id="GO:0046872">
    <property type="term" value="F:metal ion binding"/>
    <property type="evidence" value="ECO:0007669"/>
    <property type="project" value="UniProtKB-KW"/>
</dbReference>
<evidence type="ECO:0000259" key="4">
    <source>
        <dbReference type="PROSITE" id="PS51891"/>
    </source>
</evidence>
<dbReference type="PATRIC" id="fig|106592.7.peg.3493"/>
<dbReference type="Pfam" id="PF04828">
    <property type="entry name" value="GFA"/>
    <property type="match status" value="1"/>
</dbReference>
<keyword evidence="2" id="KW-0479">Metal-binding</keyword>
<proteinExistence type="inferred from homology"/>
<evidence type="ECO:0000313" key="5">
    <source>
        <dbReference type="EMBL" id="KOF15342.1"/>
    </source>
</evidence>
<dbReference type="RefSeq" id="WP_053251287.1">
    <property type="nucleotide sequence ID" value="NZ_LGAP01000020.1"/>
</dbReference>
<dbReference type="InterPro" id="IPR006913">
    <property type="entry name" value="CENP-V/GFA"/>
</dbReference>
<comment type="caution">
    <text evidence="5">The sequence shown here is derived from an EMBL/GenBank/DDBJ whole genome shotgun (WGS) entry which is preliminary data.</text>
</comment>
<organism evidence="5 6">
    <name type="scientific">Ensifer adhaerens</name>
    <name type="common">Sinorhizobium morelense</name>
    <dbReference type="NCBI Taxonomy" id="106592"/>
    <lineage>
        <taxon>Bacteria</taxon>
        <taxon>Pseudomonadati</taxon>
        <taxon>Pseudomonadota</taxon>
        <taxon>Alphaproteobacteria</taxon>
        <taxon>Hyphomicrobiales</taxon>
        <taxon>Rhizobiaceae</taxon>
        <taxon>Sinorhizobium/Ensifer group</taxon>
        <taxon>Ensifer</taxon>
    </lineage>
</organism>
<gene>
    <name evidence="5" type="ORF">AC244_23825</name>
</gene>
<name>A0A0L8BKX6_ENSAD</name>
<dbReference type="PROSITE" id="PS51891">
    <property type="entry name" value="CENP_V_GFA"/>
    <property type="match status" value="1"/>
</dbReference>
<keyword evidence="3" id="KW-0862">Zinc</keyword>
<dbReference type="OrthoDB" id="9805575at2"/>
<dbReference type="PANTHER" id="PTHR28620">
    <property type="entry name" value="CENTROMERE PROTEIN V"/>
    <property type="match status" value="1"/>
</dbReference>
<dbReference type="InterPro" id="IPR052355">
    <property type="entry name" value="CENP-V-like"/>
</dbReference>
<evidence type="ECO:0000256" key="3">
    <source>
        <dbReference type="ARBA" id="ARBA00022833"/>
    </source>
</evidence>
<feature type="domain" description="CENP-V/GFA" evidence="4">
    <location>
        <begin position="2"/>
        <end position="113"/>
    </location>
</feature>
<dbReference type="GO" id="GO:0016846">
    <property type="term" value="F:carbon-sulfur lyase activity"/>
    <property type="evidence" value="ECO:0007669"/>
    <property type="project" value="InterPro"/>
</dbReference>
<evidence type="ECO:0000313" key="6">
    <source>
        <dbReference type="Proteomes" id="UP000037425"/>
    </source>
</evidence>
<reference evidence="6" key="1">
    <citation type="submission" date="2015-07" db="EMBL/GenBank/DDBJ databases">
        <title>Whole genome sequence of an Ensifer adhaerens strain isolated from a cave pool in the Wind Cave National Park.</title>
        <authorList>
            <person name="Eng W.W.H."/>
            <person name="Gan H.M."/>
            <person name="Barton H.A."/>
            <person name="Savka M.A."/>
        </authorList>
    </citation>
    <scope>NUCLEOTIDE SEQUENCE [LARGE SCALE GENOMIC DNA]</scope>
    <source>
        <strain evidence="6">SD006</strain>
    </source>
</reference>
<sequence length="113" mass="12485">MIEGHCHCKSVRLSVRVRPDTLGSCNCSLCSRLGTLWGYYDAEEVSISDPQGKLVGYVQGDATLTMHHCGTCGCTTHWSPIGADATRMGVNMRLFDRSVWEDIPHRLIDGASW</sequence>
<dbReference type="Gene3D" id="2.170.150.70">
    <property type="match status" value="1"/>
</dbReference>
<dbReference type="Proteomes" id="UP000037425">
    <property type="component" value="Unassembled WGS sequence"/>
</dbReference>
<dbReference type="EMBL" id="LGAP01000020">
    <property type="protein sequence ID" value="KOF15342.1"/>
    <property type="molecule type" value="Genomic_DNA"/>
</dbReference>
<protein>
    <submittedName>
        <fullName evidence="5">Aldehyde-activating protein</fullName>
    </submittedName>
</protein>
<evidence type="ECO:0000256" key="2">
    <source>
        <dbReference type="ARBA" id="ARBA00022723"/>
    </source>
</evidence>